<dbReference type="AlphaFoldDB" id="A0A1X2EI30"/>
<dbReference type="Proteomes" id="UP000193317">
    <property type="component" value="Unassembled WGS sequence"/>
</dbReference>
<dbReference type="EMBL" id="LQPW01000086">
    <property type="protein sequence ID" value="ORX02719.1"/>
    <property type="molecule type" value="Genomic_DNA"/>
</dbReference>
<evidence type="ECO:0000313" key="3">
    <source>
        <dbReference type="Proteomes" id="UP000193317"/>
    </source>
</evidence>
<keyword evidence="3" id="KW-1185">Reference proteome</keyword>
<evidence type="ECO:0000313" key="2">
    <source>
        <dbReference type="EMBL" id="ORX02719.1"/>
    </source>
</evidence>
<gene>
    <name evidence="2" type="ORF">AWC27_28600</name>
</gene>
<accession>A0A1X2EI30</accession>
<protein>
    <recommendedName>
        <fullName evidence="1">STAS domain-containing protein</fullName>
    </recommendedName>
</protein>
<evidence type="ECO:0000259" key="1">
    <source>
        <dbReference type="PROSITE" id="PS50801"/>
    </source>
</evidence>
<dbReference type="Pfam" id="PF14417">
    <property type="entry name" value="MEDS"/>
    <property type="match status" value="1"/>
</dbReference>
<dbReference type="InterPro" id="IPR058548">
    <property type="entry name" value="MlaB-like_STAS"/>
</dbReference>
<dbReference type="InterPro" id="IPR002645">
    <property type="entry name" value="STAS_dom"/>
</dbReference>
<feature type="domain" description="STAS" evidence="1">
    <location>
        <begin position="163"/>
        <end position="252"/>
    </location>
</feature>
<dbReference type="InterPro" id="IPR025847">
    <property type="entry name" value="MEDS_domain"/>
</dbReference>
<organism evidence="2 3">
    <name type="scientific">Mycobacterium szulgai</name>
    <dbReference type="NCBI Taxonomy" id="1787"/>
    <lineage>
        <taxon>Bacteria</taxon>
        <taxon>Bacillati</taxon>
        <taxon>Actinomycetota</taxon>
        <taxon>Actinomycetes</taxon>
        <taxon>Mycobacteriales</taxon>
        <taxon>Mycobacteriaceae</taxon>
        <taxon>Mycobacterium</taxon>
    </lineage>
</organism>
<dbReference type="Pfam" id="PF13466">
    <property type="entry name" value="STAS_2"/>
    <property type="match status" value="1"/>
</dbReference>
<dbReference type="InterPro" id="IPR036513">
    <property type="entry name" value="STAS_dom_sf"/>
</dbReference>
<proteinExistence type="predicted"/>
<name>A0A1X2EI30_MYCSZ</name>
<comment type="caution">
    <text evidence="2">The sequence shown here is derived from an EMBL/GenBank/DDBJ whole genome shotgun (WGS) entry which is preliminary data.</text>
</comment>
<reference evidence="2 3" key="1">
    <citation type="submission" date="2016-01" db="EMBL/GenBank/DDBJ databases">
        <title>The new phylogeny of the genus Mycobacterium.</title>
        <authorList>
            <person name="Tarcisio F."/>
            <person name="Conor M."/>
            <person name="Antonella G."/>
            <person name="Elisabetta G."/>
            <person name="Giulia F.S."/>
            <person name="Sara T."/>
            <person name="Anna F."/>
            <person name="Clotilde B."/>
            <person name="Roberto B."/>
            <person name="Veronica D.S."/>
            <person name="Fabio R."/>
            <person name="Monica P."/>
            <person name="Olivier J."/>
            <person name="Enrico T."/>
            <person name="Nicola S."/>
        </authorList>
    </citation>
    <scope>NUCLEOTIDE SEQUENCE [LARGE SCALE GENOMIC DNA]</scope>
    <source>
        <strain evidence="2 3">DSM 44166</strain>
    </source>
</reference>
<sequence>MEWLVTGARIGQRPFIVTADADGGAALLAAVAAADTFVAEEVTYFSIEQLYDLSVPIDPQAQLTKYSAEVARAQADGRNGVRVFCDITRLIADPARRAGHAHWEHFADTWMAEGNPLAALCAYDIGVVGDQPEAVMVLHPLRHGPGICSTPFGLFCESSKTVLDGEVDAFGTAALAGALAALPEGPVTLDLSGLSYLCARGAATLAAAAKPATPDQRRLRLVGARPIVQRIWQVLGLDERMLSRQEAHASLA</sequence>
<dbReference type="PROSITE" id="PS50801">
    <property type="entry name" value="STAS"/>
    <property type="match status" value="1"/>
</dbReference>
<dbReference type="Gene3D" id="3.30.750.24">
    <property type="entry name" value="STAS domain"/>
    <property type="match status" value="1"/>
</dbReference>
<dbReference type="SUPFAM" id="SSF52091">
    <property type="entry name" value="SpoIIaa-like"/>
    <property type="match status" value="1"/>
</dbReference>